<feature type="compositionally biased region" description="Polar residues" evidence="1">
    <location>
        <begin position="726"/>
        <end position="735"/>
    </location>
</feature>
<proteinExistence type="predicted"/>
<protein>
    <submittedName>
        <fullName evidence="2">Uncharacterized protein</fullName>
    </submittedName>
</protein>
<evidence type="ECO:0000313" key="3">
    <source>
        <dbReference type="Proteomes" id="UP000758603"/>
    </source>
</evidence>
<accession>A0A9P8ULG1</accession>
<comment type="caution">
    <text evidence="2">The sequence shown here is derived from an EMBL/GenBank/DDBJ whole genome shotgun (WGS) entry which is preliminary data.</text>
</comment>
<feature type="compositionally biased region" description="Basic and acidic residues" evidence="1">
    <location>
        <begin position="657"/>
        <end position="670"/>
    </location>
</feature>
<dbReference type="RefSeq" id="XP_045958548.1">
    <property type="nucleotide sequence ID" value="XM_046107301.1"/>
</dbReference>
<keyword evidence="3" id="KW-1185">Reference proteome</keyword>
<organism evidence="2 3">
    <name type="scientific">Truncatella angustata</name>
    <dbReference type="NCBI Taxonomy" id="152316"/>
    <lineage>
        <taxon>Eukaryota</taxon>
        <taxon>Fungi</taxon>
        <taxon>Dikarya</taxon>
        <taxon>Ascomycota</taxon>
        <taxon>Pezizomycotina</taxon>
        <taxon>Sordariomycetes</taxon>
        <taxon>Xylariomycetidae</taxon>
        <taxon>Amphisphaeriales</taxon>
        <taxon>Sporocadaceae</taxon>
        <taxon>Truncatella</taxon>
    </lineage>
</organism>
<evidence type="ECO:0000313" key="2">
    <source>
        <dbReference type="EMBL" id="KAH6654278.1"/>
    </source>
</evidence>
<feature type="region of interest" description="Disordered" evidence="1">
    <location>
        <begin position="437"/>
        <end position="463"/>
    </location>
</feature>
<dbReference type="Proteomes" id="UP000758603">
    <property type="component" value="Unassembled WGS sequence"/>
</dbReference>
<dbReference type="OrthoDB" id="3786931at2759"/>
<dbReference type="EMBL" id="JAGPXC010000004">
    <property type="protein sequence ID" value="KAH6654278.1"/>
    <property type="molecule type" value="Genomic_DNA"/>
</dbReference>
<feature type="region of interest" description="Disordered" evidence="1">
    <location>
        <begin position="354"/>
        <end position="377"/>
    </location>
</feature>
<dbReference type="GeneID" id="70136192"/>
<dbReference type="AlphaFoldDB" id="A0A9P8ULG1"/>
<gene>
    <name evidence="2" type="ORF">BKA67DRAFT_658586</name>
</gene>
<reference evidence="2" key="1">
    <citation type="journal article" date="2021" name="Nat. Commun.">
        <title>Genetic determinants of endophytism in the Arabidopsis root mycobiome.</title>
        <authorList>
            <person name="Mesny F."/>
            <person name="Miyauchi S."/>
            <person name="Thiergart T."/>
            <person name="Pickel B."/>
            <person name="Atanasova L."/>
            <person name="Karlsson M."/>
            <person name="Huettel B."/>
            <person name="Barry K.W."/>
            <person name="Haridas S."/>
            <person name="Chen C."/>
            <person name="Bauer D."/>
            <person name="Andreopoulos W."/>
            <person name="Pangilinan J."/>
            <person name="LaButti K."/>
            <person name="Riley R."/>
            <person name="Lipzen A."/>
            <person name="Clum A."/>
            <person name="Drula E."/>
            <person name="Henrissat B."/>
            <person name="Kohler A."/>
            <person name="Grigoriev I.V."/>
            <person name="Martin F.M."/>
            <person name="Hacquard S."/>
        </authorList>
    </citation>
    <scope>NUCLEOTIDE SEQUENCE</scope>
    <source>
        <strain evidence="2">MPI-SDFR-AT-0073</strain>
    </source>
</reference>
<sequence length="772" mass="86655">MGHGIVNLRDLSLDDVRELTRLLSRRPDYGIARPSCRWFSRQEEKIKGLPKPLLKPKGTISRLAFGLVARIDKNKKDSDKLLPPSAVLCHSHEPLNPFLIRYIFFSLTREVSGDYMSTLRGWPGKSPAVAAFLTRVDSIHAFWVSKEAFAAIFGAQPHDDRYVRVHNNCEACILSAIGANGRILADLHGWLTVRREDYKKYNKEAEARGSRKRKRTVPIYYLVDAWIKHLRPEDGVVVRRNAEAVATDLRQIWPAITTLKYDTLKRQKRGTRHELRTSKKGTAQLVEASGRAHGFGIPLPEADLEAAALSRNMAGLYRNLDTQSVYRADTVINGSGEQYTDEVIQEFRRRALRSLTSESSQRPRVPDQQHVDDDELYEKDATYQHEFDERDYEAEKESVVKVQRFFQSQAMRTTNTNIDQLDPESVHPAFQAERPMTSSSAVPSPLHLGNAGRAPSYQPDRTNWTNPPASTALARIEDTGHDPALQDNDDDAKSVWTDLSVYTTVDAFSVGVDPAPPMPQIPVEYHADYNDENRTATTTATPPVPSLTPDHGSSSPDDLASPSFRGTISAQEHSYGAFKPSNAPRPNAINSSTPRPPHMKVQRRKYLFDDNDSDVASHLTQTNKKYIWPQKGHTEEVSSKANPVVRQNSKRTAHTANRVDEQICPVDRRGTPRAGADTPQFPQGEGRTSQNREVDERARYQALNSINSVPPTPHTVPQDDAMSHIRNASETPQTESSDDIGPGDSASNLDWQKKSTSDMTQLAFFMRSQDRQ</sequence>
<feature type="compositionally biased region" description="Basic and acidic residues" evidence="1">
    <location>
        <begin position="690"/>
        <end position="699"/>
    </location>
</feature>
<feature type="region of interest" description="Disordered" evidence="1">
    <location>
        <begin position="534"/>
        <end position="599"/>
    </location>
</feature>
<name>A0A9P8ULG1_9PEZI</name>
<feature type="region of interest" description="Disordered" evidence="1">
    <location>
        <begin position="625"/>
        <end position="754"/>
    </location>
</feature>
<evidence type="ECO:0000256" key="1">
    <source>
        <dbReference type="SAM" id="MobiDB-lite"/>
    </source>
</evidence>